<dbReference type="PANTHER" id="PTHR30419">
    <property type="entry name" value="HTH-TYPE TRANSCRIPTIONAL REGULATOR YBHD"/>
    <property type="match status" value="1"/>
</dbReference>
<evidence type="ECO:0000256" key="3">
    <source>
        <dbReference type="ARBA" id="ARBA00023125"/>
    </source>
</evidence>
<keyword evidence="3 6" id="KW-0238">DNA-binding</keyword>
<organism evidence="6 8">
    <name type="scientific">Paracoccus saliphilus</name>
    <dbReference type="NCBI Taxonomy" id="405559"/>
    <lineage>
        <taxon>Bacteria</taxon>
        <taxon>Pseudomonadati</taxon>
        <taxon>Pseudomonadota</taxon>
        <taxon>Alphaproteobacteria</taxon>
        <taxon>Rhodobacterales</taxon>
        <taxon>Paracoccaceae</taxon>
        <taxon>Paracoccus</taxon>
    </lineage>
</organism>
<accession>A0AA46A783</accession>
<dbReference type="Pfam" id="PF03466">
    <property type="entry name" value="LysR_substrate"/>
    <property type="match status" value="1"/>
</dbReference>
<dbReference type="PROSITE" id="PS50931">
    <property type="entry name" value="HTH_LYSR"/>
    <property type="match status" value="1"/>
</dbReference>
<dbReference type="SUPFAM" id="SSF53850">
    <property type="entry name" value="Periplasmic binding protein-like II"/>
    <property type="match status" value="1"/>
</dbReference>
<dbReference type="GO" id="GO:0003677">
    <property type="term" value="F:DNA binding"/>
    <property type="evidence" value="ECO:0007669"/>
    <property type="project" value="UniProtKB-KW"/>
</dbReference>
<dbReference type="Gene3D" id="1.10.10.10">
    <property type="entry name" value="Winged helix-like DNA-binding domain superfamily/Winged helix DNA-binding domain"/>
    <property type="match status" value="1"/>
</dbReference>
<keyword evidence="9" id="KW-1185">Reference proteome</keyword>
<keyword evidence="2" id="KW-0805">Transcription regulation</keyword>
<dbReference type="GO" id="GO:0005829">
    <property type="term" value="C:cytosol"/>
    <property type="evidence" value="ECO:0007669"/>
    <property type="project" value="TreeGrafter"/>
</dbReference>
<protein>
    <submittedName>
        <fullName evidence="6">DNA-binding transcriptional regulator, LysR family</fullName>
    </submittedName>
    <submittedName>
        <fullName evidence="7">LysR family transcriptional regulator</fullName>
    </submittedName>
</protein>
<evidence type="ECO:0000256" key="4">
    <source>
        <dbReference type="ARBA" id="ARBA00023163"/>
    </source>
</evidence>
<dbReference type="Pfam" id="PF00126">
    <property type="entry name" value="HTH_1"/>
    <property type="match status" value="1"/>
</dbReference>
<dbReference type="InterPro" id="IPR050950">
    <property type="entry name" value="HTH-type_LysR_regulators"/>
</dbReference>
<evidence type="ECO:0000256" key="1">
    <source>
        <dbReference type="ARBA" id="ARBA00009437"/>
    </source>
</evidence>
<dbReference type="FunFam" id="1.10.10.10:FF:000001">
    <property type="entry name" value="LysR family transcriptional regulator"/>
    <property type="match status" value="1"/>
</dbReference>
<dbReference type="RefSeq" id="WP_076527948.1">
    <property type="nucleotide sequence ID" value="NZ_CP067140.1"/>
</dbReference>
<name>A0AA46A783_9RHOB</name>
<dbReference type="SUPFAM" id="SSF46785">
    <property type="entry name" value="Winged helix' DNA-binding domain"/>
    <property type="match status" value="1"/>
</dbReference>
<reference evidence="7 9" key="2">
    <citation type="submission" date="2021-01" db="EMBL/GenBank/DDBJ databases">
        <title>Biogeographic distribution of Paracoccus.</title>
        <authorList>
            <person name="Hollensteiner J."/>
            <person name="Leineberger J."/>
            <person name="Brinkhoff T."/>
            <person name="Daniel R."/>
        </authorList>
    </citation>
    <scope>NUCLEOTIDE SEQUENCE [LARGE SCALE GENOMIC DNA]</scope>
    <source>
        <strain evidence="7 9">DSM 18447</strain>
    </source>
</reference>
<evidence type="ECO:0000256" key="2">
    <source>
        <dbReference type="ARBA" id="ARBA00023015"/>
    </source>
</evidence>
<dbReference type="Proteomes" id="UP000186216">
    <property type="component" value="Unassembled WGS sequence"/>
</dbReference>
<dbReference type="GO" id="GO:0003700">
    <property type="term" value="F:DNA-binding transcription factor activity"/>
    <property type="evidence" value="ECO:0007669"/>
    <property type="project" value="InterPro"/>
</dbReference>
<sequence length="309" mass="34689">MFIRQLHYLLALNKYRHFSRAAESCHVSQPALSNGIRELERELGITVVKRDRSFRGMTPEGERVIIWARRTLESLEALRQEAELVRDVPSGHLSIGVVPTAIHAASILSAEYRQITSRITLDVRSLSTPEILHLLDDQELHLAMLYASSVSDEVYDILPVFAERYVLIAAEQAVLPRELSWGEVADLPLCLLSRDMWNRQVLDGIFRSHDVAPNVVLETNALRVLLAEVRSARSFSIIPLSALSARTGAAGLVAHPIIPDHVEDICLVRLKRGAQTALSHVAWKIAGKLDFQSILDDPWAKRPDYFRSV</sequence>
<keyword evidence="4" id="KW-0804">Transcription</keyword>
<gene>
    <name evidence="7" type="ORF">JHX88_17925</name>
    <name evidence="6" type="ORF">SAMN05421772_11770</name>
</gene>
<proteinExistence type="inferred from homology"/>
<feature type="domain" description="HTH lysR-type" evidence="5">
    <location>
        <begin position="1"/>
        <end position="58"/>
    </location>
</feature>
<evidence type="ECO:0000313" key="6">
    <source>
        <dbReference type="EMBL" id="SIT09573.1"/>
    </source>
</evidence>
<dbReference type="CDD" id="cd05466">
    <property type="entry name" value="PBP2_LTTR_substrate"/>
    <property type="match status" value="1"/>
</dbReference>
<evidence type="ECO:0000313" key="9">
    <source>
        <dbReference type="Proteomes" id="UP001215549"/>
    </source>
</evidence>
<dbReference type="Proteomes" id="UP001215549">
    <property type="component" value="Chromosome"/>
</dbReference>
<dbReference type="PRINTS" id="PR00039">
    <property type="entry name" value="HTHLYSR"/>
</dbReference>
<dbReference type="PANTHER" id="PTHR30419:SF31">
    <property type="entry name" value="BLR3139 PROTEIN"/>
    <property type="match status" value="1"/>
</dbReference>
<dbReference type="AlphaFoldDB" id="A0AA46A783"/>
<evidence type="ECO:0000313" key="7">
    <source>
        <dbReference type="EMBL" id="WCR02698.1"/>
    </source>
</evidence>
<dbReference type="InterPro" id="IPR005119">
    <property type="entry name" value="LysR_subst-bd"/>
</dbReference>
<dbReference type="InterPro" id="IPR036390">
    <property type="entry name" value="WH_DNA-bd_sf"/>
</dbReference>
<evidence type="ECO:0000313" key="8">
    <source>
        <dbReference type="Proteomes" id="UP000186216"/>
    </source>
</evidence>
<dbReference type="InterPro" id="IPR000847">
    <property type="entry name" value="LysR_HTH_N"/>
</dbReference>
<dbReference type="EMBL" id="FTOU01000017">
    <property type="protein sequence ID" value="SIT09573.1"/>
    <property type="molecule type" value="Genomic_DNA"/>
</dbReference>
<evidence type="ECO:0000259" key="5">
    <source>
        <dbReference type="PROSITE" id="PS50931"/>
    </source>
</evidence>
<dbReference type="Gene3D" id="3.40.190.290">
    <property type="match status" value="1"/>
</dbReference>
<reference evidence="6 8" key="1">
    <citation type="submission" date="2017-01" db="EMBL/GenBank/DDBJ databases">
        <authorList>
            <person name="Varghese N."/>
            <person name="Submissions S."/>
        </authorList>
    </citation>
    <scope>NUCLEOTIDE SEQUENCE [LARGE SCALE GENOMIC DNA]</scope>
    <source>
        <strain evidence="6 8">DSM 18447</strain>
    </source>
</reference>
<dbReference type="EMBL" id="CP067140">
    <property type="protein sequence ID" value="WCR02698.1"/>
    <property type="molecule type" value="Genomic_DNA"/>
</dbReference>
<comment type="similarity">
    <text evidence="1">Belongs to the LysR transcriptional regulatory family.</text>
</comment>
<dbReference type="InterPro" id="IPR036388">
    <property type="entry name" value="WH-like_DNA-bd_sf"/>
</dbReference>